<dbReference type="EMBL" id="MCFH01000078">
    <property type="protein sequence ID" value="ORX41819.1"/>
    <property type="molecule type" value="Genomic_DNA"/>
</dbReference>
<keyword evidence="3" id="KW-1185">Reference proteome</keyword>
<dbReference type="AlphaFoldDB" id="A0A1Y1UW21"/>
<protein>
    <submittedName>
        <fullName evidence="2">Uncharacterized protein</fullName>
    </submittedName>
</protein>
<accession>A0A1Y1UW21</accession>
<feature type="non-terminal residue" evidence="2">
    <location>
        <position position="222"/>
    </location>
</feature>
<evidence type="ECO:0000313" key="2">
    <source>
        <dbReference type="EMBL" id="ORX41819.1"/>
    </source>
</evidence>
<organism evidence="2 3">
    <name type="scientific">Piromyces finnis</name>
    <dbReference type="NCBI Taxonomy" id="1754191"/>
    <lineage>
        <taxon>Eukaryota</taxon>
        <taxon>Fungi</taxon>
        <taxon>Fungi incertae sedis</taxon>
        <taxon>Chytridiomycota</taxon>
        <taxon>Chytridiomycota incertae sedis</taxon>
        <taxon>Neocallimastigomycetes</taxon>
        <taxon>Neocallimastigales</taxon>
        <taxon>Neocallimastigaceae</taxon>
        <taxon>Piromyces</taxon>
    </lineage>
</organism>
<reference evidence="2 3" key="2">
    <citation type="submission" date="2016-08" db="EMBL/GenBank/DDBJ databases">
        <title>Pervasive Adenine N6-methylation of Active Genes in Fungi.</title>
        <authorList>
            <consortium name="DOE Joint Genome Institute"/>
            <person name="Mondo S.J."/>
            <person name="Dannebaum R.O."/>
            <person name="Kuo R.C."/>
            <person name="Labutti K."/>
            <person name="Haridas S."/>
            <person name="Kuo A."/>
            <person name="Salamov A."/>
            <person name="Ahrendt S.R."/>
            <person name="Lipzen A."/>
            <person name="Sullivan W."/>
            <person name="Andreopoulos W.B."/>
            <person name="Clum A."/>
            <person name="Lindquist E."/>
            <person name="Daum C."/>
            <person name="Ramamoorthy G.K."/>
            <person name="Gryganskyi A."/>
            <person name="Culley D."/>
            <person name="Magnuson J.K."/>
            <person name="James T.Y."/>
            <person name="O'Malley M.A."/>
            <person name="Stajich J.E."/>
            <person name="Spatafora J.W."/>
            <person name="Visel A."/>
            <person name="Grigoriev I.V."/>
        </authorList>
    </citation>
    <scope>NUCLEOTIDE SEQUENCE [LARGE SCALE GENOMIC DNA]</scope>
    <source>
        <strain evidence="3">finn</strain>
    </source>
</reference>
<name>A0A1Y1UW21_9FUNG</name>
<reference evidence="2 3" key="1">
    <citation type="submission" date="2016-08" db="EMBL/GenBank/DDBJ databases">
        <title>Genomes of anaerobic fungi encode conserved fungal cellulosomes for biomass hydrolysis.</title>
        <authorList>
            <consortium name="DOE Joint Genome Institute"/>
            <person name="Haitjema C.H."/>
            <person name="Gilmore S.P."/>
            <person name="Henske J.K."/>
            <person name="Solomon K.V."/>
            <person name="De Groot R."/>
            <person name="Kuo A."/>
            <person name="Mondo S.J."/>
            <person name="Salamov A.A."/>
            <person name="Labutti K."/>
            <person name="Zhao Z."/>
            <person name="Chiniquy J."/>
            <person name="Barry K."/>
            <person name="Brewer H.M."/>
            <person name="Purvine S.O."/>
            <person name="Wright A.T."/>
            <person name="Boxma B."/>
            <person name="Van Alen T."/>
            <person name="Hackstein J.H."/>
            <person name="Baker S.E."/>
            <person name="Grigoriev I.V."/>
            <person name="O'Malley M.A."/>
        </authorList>
    </citation>
    <scope>NUCLEOTIDE SEQUENCE [LARGE SCALE GENOMIC DNA]</scope>
    <source>
        <strain evidence="3">finn</strain>
    </source>
</reference>
<evidence type="ECO:0000313" key="3">
    <source>
        <dbReference type="Proteomes" id="UP000193719"/>
    </source>
</evidence>
<feature type="non-terminal residue" evidence="2">
    <location>
        <position position="1"/>
    </location>
</feature>
<proteinExistence type="predicted"/>
<sequence length="222" mass="25600">KQNQNSLDIDNDNNRLFSNLEPNSKENNYQNVIKDISNGNELSTASVEKQIQPDNNNELDNQVSLNNNSDNAKISSTSKISLKSIMKNSSRNLDDRIRNIEDEPEKRDHPEKKKKIIRKVKRIIINKKTGEKKEIVDNFVTIVGEKEGNALIKKKKLASMKPNMNSSTCSLYNNKKLYPGDNKKYKVMKKTVKVTKKKDYSGELDLDEEELKKIEDEKKKEE</sequence>
<dbReference type="Proteomes" id="UP000193719">
    <property type="component" value="Unassembled WGS sequence"/>
</dbReference>
<gene>
    <name evidence="2" type="ORF">BCR36DRAFT_252403</name>
</gene>
<evidence type="ECO:0000256" key="1">
    <source>
        <dbReference type="SAM" id="MobiDB-lite"/>
    </source>
</evidence>
<feature type="region of interest" description="Disordered" evidence="1">
    <location>
        <begin position="1"/>
        <end position="27"/>
    </location>
</feature>
<dbReference type="OrthoDB" id="10651104at2759"/>
<comment type="caution">
    <text evidence="2">The sequence shown here is derived from an EMBL/GenBank/DDBJ whole genome shotgun (WGS) entry which is preliminary data.</text>
</comment>